<proteinExistence type="predicted"/>
<comment type="caution">
    <text evidence="1">The sequence shown here is derived from an EMBL/GenBank/DDBJ whole genome shotgun (WGS) entry which is preliminary data.</text>
</comment>
<dbReference type="EMBL" id="VSSQ01054346">
    <property type="protein sequence ID" value="MPN08313.1"/>
    <property type="molecule type" value="Genomic_DNA"/>
</dbReference>
<dbReference type="AlphaFoldDB" id="A0A645F758"/>
<protein>
    <submittedName>
        <fullName evidence="1">Uncharacterized protein</fullName>
    </submittedName>
</protein>
<accession>A0A645F758</accession>
<name>A0A645F758_9ZZZZ</name>
<evidence type="ECO:0000313" key="1">
    <source>
        <dbReference type="EMBL" id="MPN08313.1"/>
    </source>
</evidence>
<reference evidence="1" key="1">
    <citation type="submission" date="2019-08" db="EMBL/GenBank/DDBJ databases">
        <authorList>
            <person name="Kucharzyk K."/>
            <person name="Murdoch R.W."/>
            <person name="Higgins S."/>
            <person name="Loffler F."/>
        </authorList>
    </citation>
    <scope>NUCLEOTIDE SEQUENCE</scope>
</reference>
<organism evidence="1">
    <name type="scientific">bioreactor metagenome</name>
    <dbReference type="NCBI Taxonomy" id="1076179"/>
    <lineage>
        <taxon>unclassified sequences</taxon>
        <taxon>metagenomes</taxon>
        <taxon>ecological metagenomes</taxon>
    </lineage>
</organism>
<sequence length="78" mass="8892">MDDDARKERDIGPDEPYPYPVGVYPWNSSAPACTSTAFAQLANVWRYERLGAHRLKLMMWDGAEYTFDTETLTSEKSA</sequence>
<gene>
    <name evidence="1" type="ORF">SDC9_155595</name>
</gene>